<dbReference type="SUPFAM" id="SSF55729">
    <property type="entry name" value="Acyl-CoA N-acyltransferases (Nat)"/>
    <property type="match status" value="1"/>
</dbReference>
<dbReference type="EMBL" id="JACLCP010000001">
    <property type="protein sequence ID" value="MBC2843649.1"/>
    <property type="molecule type" value="Genomic_DNA"/>
</dbReference>
<dbReference type="PROSITE" id="PS51186">
    <property type="entry name" value="GNAT"/>
    <property type="match status" value="1"/>
</dbReference>
<name>A0A842IN60_9FLAO</name>
<dbReference type="InterPro" id="IPR000182">
    <property type="entry name" value="GNAT_dom"/>
</dbReference>
<protein>
    <submittedName>
        <fullName evidence="2">GNAT family N-acetyltransferase</fullName>
    </submittedName>
</protein>
<evidence type="ECO:0000259" key="1">
    <source>
        <dbReference type="PROSITE" id="PS51186"/>
    </source>
</evidence>
<keyword evidence="2" id="KW-0808">Transferase</keyword>
<dbReference type="InterPro" id="IPR016181">
    <property type="entry name" value="Acyl_CoA_acyltransferase"/>
</dbReference>
<dbReference type="Pfam" id="PF00583">
    <property type="entry name" value="Acetyltransf_1"/>
    <property type="match status" value="1"/>
</dbReference>
<reference evidence="2" key="1">
    <citation type="submission" date="2020-08" db="EMBL/GenBank/DDBJ databases">
        <title>Winogradskyella ouciana sp. nov., isolated from the hadal seawater of the Mariana Trench.</title>
        <authorList>
            <person name="He X."/>
        </authorList>
    </citation>
    <scope>NUCLEOTIDE SEQUENCE [LARGE SCALE GENOMIC DNA]</scope>
    <source>
        <strain evidence="2">KCTC 52348</strain>
    </source>
</reference>
<evidence type="ECO:0000313" key="3">
    <source>
        <dbReference type="Proteomes" id="UP000533900"/>
    </source>
</evidence>
<proteinExistence type="predicted"/>
<dbReference type="CDD" id="cd04301">
    <property type="entry name" value="NAT_SF"/>
    <property type="match status" value="1"/>
</dbReference>
<keyword evidence="3" id="KW-1185">Reference proteome</keyword>
<dbReference type="GO" id="GO:0016747">
    <property type="term" value="F:acyltransferase activity, transferring groups other than amino-acyl groups"/>
    <property type="evidence" value="ECO:0007669"/>
    <property type="project" value="InterPro"/>
</dbReference>
<comment type="caution">
    <text evidence="2">The sequence shown here is derived from an EMBL/GenBank/DDBJ whole genome shotgun (WGS) entry which is preliminary data.</text>
</comment>
<dbReference type="Gene3D" id="3.40.630.30">
    <property type="match status" value="1"/>
</dbReference>
<dbReference type="RefSeq" id="WP_185787371.1">
    <property type="nucleotide sequence ID" value="NZ_JACLCP010000001.1"/>
</dbReference>
<feature type="domain" description="N-acetyltransferase" evidence="1">
    <location>
        <begin position="1"/>
        <end position="152"/>
    </location>
</feature>
<gene>
    <name evidence="2" type="ORF">H7F21_00965</name>
</gene>
<dbReference type="AlphaFoldDB" id="A0A842IN60"/>
<evidence type="ECO:0000313" key="2">
    <source>
        <dbReference type="EMBL" id="MBC2843649.1"/>
    </source>
</evidence>
<accession>A0A842IN60</accession>
<dbReference type="Proteomes" id="UP000533900">
    <property type="component" value="Unassembled WGS sequence"/>
</dbReference>
<organism evidence="2 3">
    <name type="scientific">Winogradskyella flava</name>
    <dbReference type="NCBI Taxonomy" id="1884876"/>
    <lineage>
        <taxon>Bacteria</taxon>
        <taxon>Pseudomonadati</taxon>
        <taxon>Bacteroidota</taxon>
        <taxon>Flavobacteriia</taxon>
        <taxon>Flavobacteriales</taxon>
        <taxon>Flavobacteriaceae</taxon>
        <taxon>Winogradskyella</taxon>
    </lineage>
</organism>
<sequence>MEVRHLGNTNFDVIMKCFLSAFDNYFVKMPTDHEFYRRGWKAAGVQYDLSFGMFDEDILVGFIISAIDQRQGHLTAYNSGTGVIPEYRGQRIVKSIYDYALPKLVEHGVTKCQLEVITENEKAIKSYQGIGFKIRKHYKCFKGMVTTEIDNDFILKKVNHQDMDWDALSNQDYYSWDNQKESIAKGHFDCYQVWIKDKIQSYFIMNSESGYVAQFEVFEDSAKQWTILFSAIKSVNRNIRINNIDDRLTHKLKAVEAVGLENTVDQFEMELFI</sequence>